<proteinExistence type="predicted"/>
<reference evidence="3" key="1">
    <citation type="journal article" date="2017" name="Plant J.">
        <title>The pomegranate (Punica granatum L.) genome and the genomics of punicalagin biosynthesis.</title>
        <authorList>
            <person name="Qin G."/>
            <person name="Xu C."/>
            <person name="Ming R."/>
            <person name="Tang H."/>
            <person name="Guyot R."/>
            <person name="Kramer E.M."/>
            <person name="Hu Y."/>
            <person name="Yi X."/>
            <person name="Qi Y."/>
            <person name="Xu X."/>
            <person name="Gao Z."/>
            <person name="Pan H."/>
            <person name="Jian J."/>
            <person name="Tian Y."/>
            <person name="Yue Z."/>
            <person name="Xu Y."/>
        </authorList>
    </citation>
    <scope>NUCLEOTIDE SEQUENCE [LARGE SCALE GENOMIC DNA]</scope>
    <source>
        <strain evidence="3">cv. Dabenzi</strain>
    </source>
</reference>
<sequence length="135" mass="14387">MATNMSELMALLRDQNRASLSFTPPTEHRPTVDPNPAISPTFVSESDDMPISATTHVPTVHLVSDPLSPPPAHTAIPLPPAAFLSIGSAMQAPPQLAMLVQSSVYTMLPPMVPTMNAPLLLTLLSLFLSKSHNPT</sequence>
<dbReference type="EMBL" id="MTKT01001958">
    <property type="protein sequence ID" value="OWM82756.1"/>
    <property type="molecule type" value="Genomic_DNA"/>
</dbReference>
<evidence type="ECO:0000256" key="1">
    <source>
        <dbReference type="SAM" id="MobiDB-lite"/>
    </source>
</evidence>
<protein>
    <submittedName>
        <fullName evidence="2">Uncharacterized protein</fullName>
    </submittedName>
</protein>
<evidence type="ECO:0000313" key="2">
    <source>
        <dbReference type="EMBL" id="OWM82756.1"/>
    </source>
</evidence>
<comment type="caution">
    <text evidence="2">The sequence shown here is derived from an EMBL/GenBank/DDBJ whole genome shotgun (WGS) entry which is preliminary data.</text>
</comment>
<feature type="region of interest" description="Disordered" evidence="1">
    <location>
        <begin position="21"/>
        <end position="49"/>
    </location>
</feature>
<dbReference type="Proteomes" id="UP000197138">
    <property type="component" value="Unassembled WGS sequence"/>
</dbReference>
<dbReference type="AlphaFoldDB" id="A0A218XDH4"/>
<name>A0A218XDH4_PUNGR</name>
<gene>
    <name evidence="2" type="ORF">CDL15_Pgr008637</name>
</gene>
<accession>A0A218XDH4</accession>
<evidence type="ECO:0000313" key="3">
    <source>
        <dbReference type="Proteomes" id="UP000197138"/>
    </source>
</evidence>
<organism evidence="2 3">
    <name type="scientific">Punica granatum</name>
    <name type="common">Pomegranate</name>
    <dbReference type="NCBI Taxonomy" id="22663"/>
    <lineage>
        <taxon>Eukaryota</taxon>
        <taxon>Viridiplantae</taxon>
        <taxon>Streptophyta</taxon>
        <taxon>Embryophyta</taxon>
        <taxon>Tracheophyta</taxon>
        <taxon>Spermatophyta</taxon>
        <taxon>Magnoliopsida</taxon>
        <taxon>eudicotyledons</taxon>
        <taxon>Gunneridae</taxon>
        <taxon>Pentapetalae</taxon>
        <taxon>rosids</taxon>
        <taxon>malvids</taxon>
        <taxon>Myrtales</taxon>
        <taxon>Lythraceae</taxon>
        <taxon>Punica</taxon>
    </lineage>
</organism>